<evidence type="ECO:0000313" key="3">
    <source>
        <dbReference type="EMBL" id="CAG5128696.1"/>
    </source>
</evidence>
<gene>
    <name evidence="3" type="ORF">CUNI_LOCUS14254</name>
</gene>
<dbReference type="SUPFAM" id="SSF55486">
    <property type="entry name" value="Metalloproteases ('zincins'), catalytic domain"/>
    <property type="match status" value="1"/>
</dbReference>
<sequence>IQYNTKNKHGSFWDAASLSSFRNRTQCLVDQYNRYLYEPAGMHVNGSLTLDANIADNGAIKLAYNLYSKNLQINGEDLRLPSVMLSPDQQFFVKYAQ</sequence>
<comment type="similarity">
    <text evidence="1">Belongs to the peptidase M13 family.</text>
</comment>
<comment type="caution">
    <text evidence="3">The sequence shown here is derived from an EMBL/GenBank/DDBJ whole genome shotgun (WGS) entry which is preliminary data.</text>
</comment>
<accession>A0A8S3ZMY3</accession>
<dbReference type="Proteomes" id="UP000678393">
    <property type="component" value="Unassembled WGS sequence"/>
</dbReference>
<dbReference type="Pfam" id="PF01431">
    <property type="entry name" value="Peptidase_M13"/>
    <property type="match status" value="1"/>
</dbReference>
<evidence type="ECO:0000256" key="1">
    <source>
        <dbReference type="ARBA" id="ARBA00007357"/>
    </source>
</evidence>
<dbReference type="PANTHER" id="PTHR11733:SF167">
    <property type="entry name" value="FI17812P1-RELATED"/>
    <property type="match status" value="1"/>
</dbReference>
<dbReference type="GO" id="GO:0016485">
    <property type="term" value="P:protein processing"/>
    <property type="evidence" value="ECO:0007669"/>
    <property type="project" value="TreeGrafter"/>
</dbReference>
<keyword evidence="4" id="KW-1185">Reference proteome</keyword>
<dbReference type="GO" id="GO:0004222">
    <property type="term" value="F:metalloendopeptidase activity"/>
    <property type="evidence" value="ECO:0007669"/>
    <property type="project" value="InterPro"/>
</dbReference>
<dbReference type="Gene3D" id="3.40.390.10">
    <property type="entry name" value="Collagenase (Catalytic Domain)"/>
    <property type="match status" value="1"/>
</dbReference>
<evidence type="ECO:0000259" key="2">
    <source>
        <dbReference type="Pfam" id="PF01431"/>
    </source>
</evidence>
<dbReference type="InterPro" id="IPR024079">
    <property type="entry name" value="MetalloPept_cat_dom_sf"/>
</dbReference>
<protein>
    <recommendedName>
        <fullName evidence="2">Peptidase M13 C-terminal domain-containing protein</fullName>
    </recommendedName>
</protein>
<feature type="non-terminal residue" evidence="3">
    <location>
        <position position="1"/>
    </location>
</feature>
<reference evidence="3" key="1">
    <citation type="submission" date="2021-04" db="EMBL/GenBank/DDBJ databases">
        <authorList>
            <consortium name="Molecular Ecology Group"/>
        </authorList>
    </citation>
    <scope>NUCLEOTIDE SEQUENCE</scope>
</reference>
<dbReference type="GO" id="GO:0005886">
    <property type="term" value="C:plasma membrane"/>
    <property type="evidence" value="ECO:0007669"/>
    <property type="project" value="TreeGrafter"/>
</dbReference>
<dbReference type="PROSITE" id="PS51885">
    <property type="entry name" value="NEPRILYSIN"/>
    <property type="match status" value="1"/>
</dbReference>
<organism evidence="3 4">
    <name type="scientific">Candidula unifasciata</name>
    <dbReference type="NCBI Taxonomy" id="100452"/>
    <lineage>
        <taxon>Eukaryota</taxon>
        <taxon>Metazoa</taxon>
        <taxon>Spiralia</taxon>
        <taxon>Lophotrochozoa</taxon>
        <taxon>Mollusca</taxon>
        <taxon>Gastropoda</taxon>
        <taxon>Heterobranchia</taxon>
        <taxon>Euthyneura</taxon>
        <taxon>Panpulmonata</taxon>
        <taxon>Eupulmonata</taxon>
        <taxon>Stylommatophora</taxon>
        <taxon>Helicina</taxon>
        <taxon>Helicoidea</taxon>
        <taxon>Geomitridae</taxon>
        <taxon>Candidula</taxon>
    </lineage>
</organism>
<evidence type="ECO:0000313" key="4">
    <source>
        <dbReference type="Proteomes" id="UP000678393"/>
    </source>
</evidence>
<feature type="domain" description="Peptidase M13 C-terminal" evidence="2">
    <location>
        <begin position="2"/>
        <end position="97"/>
    </location>
</feature>
<dbReference type="OrthoDB" id="6475849at2759"/>
<name>A0A8S3ZMY3_9EUPU</name>
<dbReference type="PANTHER" id="PTHR11733">
    <property type="entry name" value="ZINC METALLOPROTEASE FAMILY M13 NEPRILYSIN-RELATED"/>
    <property type="match status" value="1"/>
</dbReference>
<feature type="non-terminal residue" evidence="3">
    <location>
        <position position="97"/>
    </location>
</feature>
<dbReference type="EMBL" id="CAJHNH020003173">
    <property type="protein sequence ID" value="CAG5128696.1"/>
    <property type="molecule type" value="Genomic_DNA"/>
</dbReference>
<proteinExistence type="inferred from homology"/>
<dbReference type="InterPro" id="IPR000718">
    <property type="entry name" value="Peptidase_M13"/>
</dbReference>
<dbReference type="AlphaFoldDB" id="A0A8S3ZMY3"/>
<dbReference type="InterPro" id="IPR018497">
    <property type="entry name" value="Peptidase_M13_C"/>
</dbReference>